<evidence type="ECO:0000313" key="1">
    <source>
        <dbReference type="EMBL" id="SMR61077.1"/>
    </source>
</evidence>
<proteinExistence type="predicted"/>
<dbReference type="AlphaFoldDB" id="A0A2H1H5J8"/>
<evidence type="ECO:0000313" key="2">
    <source>
        <dbReference type="Proteomes" id="UP000245764"/>
    </source>
</evidence>
<protein>
    <submittedName>
        <fullName evidence="1">Uncharacterized protein</fullName>
    </submittedName>
</protein>
<accession>A0A2H1H5J8</accession>
<dbReference type="Proteomes" id="UP000245764">
    <property type="component" value="Chromosome 12"/>
</dbReference>
<organism evidence="1 2">
    <name type="scientific">Zymoseptoria tritici ST99CH_1E4</name>
    <dbReference type="NCBI Taxonomy" id="1276532"/>
    <lineage>
        <taxon>Eukaryota</taxon>
        <taxon>Fungi</taxon>
        <taxon>Dikarya</taxon>
        <taxon>Ascomycota</taxon>
        <taxon>Pezizomycotina</taxon>
        <taxon>Dothideomycetes</taxon>
        <taxon>Dothideomycetidae</taxon>
        <taxon>Mycosphaerellales</taxon>
        <taxon>Mycosphaerellaceae</taxon>
        <taxon>Zymoseptoria</taxon>
    </lineage>
</organism>
<dbReference type="EMBL" id="LT854264">
    <property type="protein sequence ID" value="SMR61077.1"/>
    <property type="molecule type" value="Genomic_DNA"/>
</dbReference>
<reference evidence="2" key="1">
    <citation type="submission" date="2017-05" db="EMBL/GenBank/DDBJ databases">
        <authorList>
            <person name="Song R."/>
            <person name="Chenine A.L."/>
            <person name="Ruprecht R.M."/>
        </authorList>
    </citation>
    <scope>NUCLEOTIDE SEQUENCE [LARGE SCALE GENOMIC DNA]</scope>
</reference>
<name>A0A2H1H5J8_ZYMTR</name>
<sequence length="125" mass="14017">MHKAFSRMSAFFRLGPQLLSQDVPPYVENSHLDPDSWNATAAKAAPSTTRPNTAPAAIRLPISGKKGMWQWLQPYDVPGTKATEEEKKAGKKDEVNQTRFVSMDVGEEDTRIRKEKAPHTFVEGY</sequence>
<gene>
    <name evidence="1" type="ORF">ZT1E4_G11042</name>
</gene>